<sequence>MAISQPAQPPPDASAHVLSQFSLKGKVAAVTGGSRGIGLEVVKGLAEAGADVALIYRTTEDAPEKAASIAKANGVHIKAYRADVTIRDSIMSVLETVARDFGHLDIVVVNAGVCSNIKNLEYTEESWHHINSVNYDGAMWTAQAAGKIFKAQGRGNLVITASVSSVLVNYPQEQAAYNASKAAVAHLGKCLAMEWAAFARVNMVSPGYIATEMVLNQAEPLRNGWLSGIPQKRIAKPEELKALYTFLASDACPYMTGSNIIVDGAYSCI</sequence>
<dbReference type="AlphaFoldDB" id="A0A3D8QXW7"/>
<name>A0A3D8QXW7_9HELO</name>
<proteinExistence type="inferred from homology"/>
<dbReference type="InterPro" id="IPR002347">
    <property type="entry name" value="SDR_fam"/>
</dbReference>
<keyword evidence="3" id="KW-0560">Oxidoreductase</keyword>
<dbReference type="GO" id="GO:0050085">
    <property type="term" value="F:mannitol 2-dehydrogenase (NADP+) activity"/>
    <property type="evidence" value="ECO:0007669"/>
    <property type="project" value="UniProtKB-ARBA"/>
</dbReference>
<protein>
    <recommendedName>
        <fullName evidence="6">Oxidoreductase</fullName>
    </recommendedName>
</protein>
<evidence type="ECO:0000313" key="4">
    <source>
        <dbReference type="EMBL" id="RDW66642.1"/>
    </source>
</evidence>
<dbReference type="PROSITE" id="PS00061">
    <property type="entry name" value="ADH_SHORT"/>
    <property type="match status" value="1"/>
</dbReference>
<dbReference type="GO" id="GO:0019594">
    <property type="term" value="P:mannitol metabolic process"/>
    <property type="evidence" value="ECO:0007669"/>
    <property type="project" value="UniProtKB-ARBA"/>
</dbReference>
<evidence type="ECO:0000313" key="5">
    <source>
        <dbReference type="Proteomes" id="UP000256328"/>
    </source>
</evidence>
<dbReference type="SUPFAM" id="SSF51735">
    <property type="entry name" value="NAD(P)-binding Rossmann-fold domains"/>
    <property type="match status" value="1"/>
</dbReference>
<reference evidence="4 5" key="1">
    <citation type="journal article" date="2018" name="IMA Fungus">
        <title>IMA Genome-F 9: Draft genome sequence of Annulohypoxylon stygium, Aspergillus mulundensis, Berkeleyomyces basicola (syn. Thielaviopsis basicola), Ceratocystis smalleyi, two Cercospora beticola strains, Coleophoma cylindrospora, Fusarium fracticaudum, Phialophora cf. hyalina, and Morchella septimelata.</title>
        <authorList>
            <person name="Wingfield B.D."/>
            <person name="Bills G.F."/>
            <person name="Dong Y."/>
            <person name="Huang W."/>
            <person name="Nel W.J."/>
            <person name="Swalarsk-Parry B.S."/>
            <person name="Vaghefi N."/>
            <person name="Wilken P.M."/>
            <person name="An Z."/>
            <person name="de Beer Z.W."/>
            <person name="De Vos L."/>
            <person name="Chen L."/>
            <person name="Duong T.A."/>
            <person name="Gao Y."/>
            <person name="Hammerbacher A."/>
            <person name="Kikkert J.R."/>
            <person name="Li Y."/>
            <person name="Li H."/>
            <person name="Li K."/>
            <person name="Li Q."/>
            <person name="Liu X."/>
            <person name="Ma X."/>
            <person name="Naidoo K."/>
            <person name="Pethybridge S.J."/>
            <person name="Sun J."/>
            <person name="Steenkamp E.T."/>
            <person name="van der Nest M.A."/>
            <person name="van Wyk S."/>
            <person name="Wingfield M.J."/>
            <person name="Xiong C."/>
            <person name="Yue Q."/>
            <person name="Zhang X."/>
        </authorList>
    </citation>
    <scope>NUCLEOTIDE SEQUENCE [LARGE SCALE GENOMIC DNA]</scope>
    <source>
        <strain evidence="4 5">BP5796</strain>
    </source>
</reference>
<dbReference type="FunFam" id="3.40.50.720:FF:000090">
    <property type="entry name" value="NADP-dependent mannitol dehydrogenase"/>
    <property type="match status" value="1"/>
</dbReference>
<dbReference type="OrthoDB" id="1888931at2759"/>
<comment type="similarity">
    <text evidence="1">Belongs to the short-chain dehydrogenases/reductases (SDR) family.</text>
</comment>
<comment type="caution">
    <text evidence="4">The sequence shown here is derived from an EMBL/GenBank/DDBJ whole genome shotgun (WGS) entry which is preliminary data.</text>
</comment>
<organism evidence="4 5">
    <name type="scientific">Coleophoma crateriformis</name>
    <dbReference type="NCBI Taxonomy" id="565419"/>
    <lineage>
        <taxon>Eukaryota</taxon>
        <taxon>Fungi</taxon>
        <taxon>Dikarya</taxon>
        <taxon>Ascomycota</taxon>
        <taxon>Pezizomycotina</taxon>
        <taxon>Leotiomycetes</taxon>
        <taxon>Helotiales</taxon>
        <taxon>Dermateaceae</taxon>
        <taxon>Coleophoma</taxon>
    </lineage>
</organism>
<evidence type="ECO:0008006" key="6">
    <source>
        <dbReference type="Google" id="ProtNLM"/>
    </source>
</evidence>
<keyword evidence="2" id="KW-0521">NADP</keyword>
<dbReference type="Gene3D" id="3.40.50.720">
    <property type="entry name" value="NAD(P)-binding Rossmann-like Domain"/>
    <property type="match status" value="1"/>
</dbReference>
<dbReference type="PRINTS" id="PR00081">
    <property type="entry name" value="GDHRDH"/>
</dbReference>
<dbReference type="Pfam" id="PF13561">
    <property type="entry name" value="adh_short_C2"/>
    <property type="match status" value="1"/>
</dbReference>
<dbReference type="Proteomes" id="UP000256328">
    <property type="component" value="Unassembled WGS sequence"/>
</dbReference>
<evidence type="ECO:0000256" key="1">
    <source>
        <dbReference type="ARBA" id="ARBA00006484"/>
    </source>
</evidence>
<dbReference type="PRINTS" id="PR00080">
    <property type="entry name" value="SDRFAMILY"/>
</dbReference>
<gene>
    <name evidence="4" type="ORF">BP5796_09391</name>
</gene>
<dbReference type="GO" id="GO:0050664">
    <property type="term" value="F:oxidoreductase activity, acting on NAD(P)H, oxygen as acceptor"/>
    <property type="evidence" value="ECO:0007669"/>
    <property type="project" value="TreeGrafter"/>
</dbReference>
<evidence type="ECO:0000256" key="3">
    <source>
        <dbReference type="ARBA" id="ARBA00023002"/>
    </source>
</evidence>
<dbReference type="EMBL" id="PDLN01000014">
    <property type="protein sequence ID" value="RDW66642.1"/>
    <property type="molecule type" value="Genomic_DNA"/>
</dbReference>
<evidence type="ECO:0000256" key="2">
    <source>
        <dbReference type="ARBA" id="ARBA00022857"/>
    </source>
</evidence>
<dbReference type="InterPro" id="IPR036291">
    <property type="entry name" value="NAD(P)-bd_dom_sf"/>
</dbReference>
<dbReference type="InterPro" id="IPR020904">
    <property type="entry name" value="Sc_DH/Rdtase_CS"/>
</dbReference>
<dbReference type="PANTHER" id="PTHR43008:SF13">
    <property type="entry name" value="L-XYLULOSE REDUCTASE-RELATED"/>
    <property type="match status" value="1"/>
</dbReference>
<accession>A0A3D8QXW7</accession>
<dbReference type="PANTHER" id="PTHR43008">
    <property type="entry name" value="BENZIL REDUCTASE"/>
    <property type="match status" value="1"/>
</dbReference>
<keyword evidence="5" id="KW-1185">Reference proteome</keyword>